<reference evidence="2 3" key="1">
    <citation type="submission" date="2024-01" db="EMBL/GenBank/DDBJ databases">
        <authorList>
            <person name="Allen C."/>
            <person name="Tagirdzhanova G."/>
        </authorList>
    </citation>
    <scope>NUCLEOTIDE SEQUENCE [LARGE SCALE GENOMIC DNA]</scope>
</reference>
<feature type="compositionally biased region" description="Low complexity" evidence="1">
    <location>
        <begin position="264"/>
        <end position="281"/>
    </location>
</feature>
<dbReference type="InterPro" id="IPR040347">
    <property type="entry name" value="YBP1/2"/>
</dbReference>
<feature type="region of interest" description="Disordered" evidence="1">
    <location>
        <begin position="264"/>
        <end position="293"/>
    </location>
</feature>
<name>A0ABP0B7M1_9PEZI</name>
<protein>
    <submittedName>
        <fullName evidence="2">YAP1-binding protein 1</fullName>
    </submittedName>
</protein>
<dbReference type="InterPro" id="IPR013877">
    <property type="entry name" value="YAP-bd/ALF4/Glomulin"/>
</dbReference>
<keyword evidence="3" id="KW-1185">Reference proteome</keyword>
<dbReference type="Pfam" id="PF08568">
    <property type="entry name" value="Kinetochor_Ybp2"/>
    <property type="match status" value="1"/>
</dbReference>
<feature type="region of interest" description="Disordered" evidence="1">
    <location>
        <begin position="120"/>
        <end position="156"/>
    </location>
</feature>
<evidence type="ECO:0000313" key="2">
    <source>
        <dbReference type="EMBL" id="CAK7215598.1"/>
    </source>
</evidence>
<proteinExistence type="predicted"/>
<dbReference type="Proteomes" id="UP001642405">
    <property type="component" value="Unassembled WGS sequence"/>
</dbReference>
<evidence type="ECO:0000256" key="1">
    <source>
        <dbReference type="SAM" id="MobiDB-lite"/>
    </source>
</evidence>
<gene>
    <name evidence="2" type="primary">YBP1</name>
    <name evidence="2" type="ORF">SCUCBS95973_002529</name>
</gene>
<feature type="compositionally biased region" description="Basic and acidic residues" evidence="1">
    <location>
        <begin position="698"/>
        <end position="710"/>
    </location>
</feature>
<feature type="region of interest" description="Disordered" evidence="1">
    <location>
        <begin position="690"/>
        <end position="710"/>
    </location>
</feature>
<feature type="compositionally biased region" description="Acidic residues" evidence="1">
    <location>
        <begin position="125"/>
        <end position="147"/>
    </location>
</feature>
<comment type="caution">
    <text evidence="2">The sequence shown here is derived from an EMBL/GenBank/DDBJ whole genome shotgun (WGS) entry which is preliminary data.</text>
</comment>
<dbReference type="PANTHER" id="PTHR28020:SF1">
    <property type="entry name" value="YAP1-BINDING PROTEIN 1-RELATED"/>
    <property type="match status" value="1"/>
</dbReference>
<organism evidence="2 3">
    <name type="scientific">Sporothrix curviconia</name>
    <dbReference type="NCBI Taxonomy" id="1260050"/>
    <lineage>
        <taxon>Eukaryota</taxon>
        <taxon>Fungi</taxon>
        <taxon>Dikarya</taxon>
        <taxon>Ascomycota</taxon>
        <taxon>Pezizomycotina</taxon>
        <taxon>Sordariomycetes</taxon>
        <taxon>Sordariomycetidae</taxon>
        <taxon>Ophiostomatales</taxon>
        <taxon>Ophiostomataceae</taxon>
        <taxon>Sporothrix</taxon>
    </lineage>
</organism>
<accession>A0ABP0B7M1</accession>
<dbReference type="PANTHER" id="PTHR28020">
    <property type="entry name" value="YAP1-BINDING PROTEIN 1-RELATED"/>
    <property type="match status" value="1"/>
</dbReference>
<feature type="region of interest" description="Disordered" evidence="1">
    <location>
        <begin position="1"/>
        <end position="21"/>
    </location>
</feature>
<dbReference type="EMBL" id="CAWUHB010000010">
    <property type="protein sequence ID" value="CAK7215598.1"/>
    <property type="molecule type" value="Genomic_DNA"/>
</dbReference>
<evidence type="ECO:0000313" key="3">
    <source>
        <dbReference type="Proteomes" id="UP001642405"/>
    </source>
</evidence>
<sequence>MADSAPSLAATAPASTPASASASSSTSIQALIEARPPATDRFTYLTLIEEHLSPDVLPTLHTVLQDAPLTQELGWDLVDMLVPLLPASEACLDDVARLGNPREVILKVLEVLERLAPRHSGGDAYDFDAEDDGGGGEEEEEEEEEANAEDKEDKVPAATSQAFVALLGMLAILHRRLKTKYPSRFLETTLRTILAAYRPSSPAMTTAVLGLVRALAARRRPAPPIRRSDSQLSGLALAQPVSAPSPAAASASSSAAEASSAIGKVGADTAQSDASDAAASSVPDPEAEDQVAPSEGAIQQRLLQSFVTCVLEAYVNANDLAWAPRLVEFYHPKRVVPGRPTELAEFREDPVKIARDATVSQLVALALDLGLRYSDSLVAGVTKGPVRRRPLDGVDVAAGGGLESIDSISLSTGGVLCLLAYWVFASDVFKGDAAVPNLRVFPDHHAMLETFFDGNAAAQIAQTPGTVDALVALGLWLDHHRLYADEDNESASREAQHGGDDFMPYHHQLTLCAVFHPSLAVRNAATMLAGAVLHANPDAEDRLKILQDLLENCMFASLKACAVTWLREEIVAATAAAENEKTASSPSSLFGGPDAVEQLQYTIFPDLQALQDKNAASADARADVDAALLEYWMQNAPFLLQAANFAYFLFCSDRLKDTVVPPGMGPAIEQRYVEPLLQAARRLRSLAGEEGSINGQGHSHDHDHDHSHTEADPLQHAVLDLDVLSSRLSSVTFS</sequence>